<dbReference type="InterPro" id="IPR004265">
    <property type="entry name" value="Dirigent"/>
</dbReference>
<evidence type="ECO:0000256" key="5">
    <source>
        <dbReference type="SAM" id="Phobius"/>
    </source>
</evidence>
<keyword evidence="3 4" id="KW-0964">Secreted</keyword>
<keyword evidence="5" id="KW-0812">Transmembrane</keyword>
<dbReference type="Gene3D" id="2.40.480.10">
    <property type="entry name" value="Allene oxide cyclase-like"/>
    <property type="match status" value="1"/>
</dbReference>
<reference evidence="6 7" key="1">
    <citation type="journal article" date="2023" name="Hortic Res">
        <title>The complete reference genome for grapevine (Vitis vinifera L.) genetics and breeding.</title>
        <authorList>
            <person name="Shi X."/>
            <person name="Cao S."/>
            <person name="Wang X."/>
            <person name="Huang S."/>
            <person name="Wang Y."/>
            <person name="Liu Z."/>
            <person name="Liu W."/>
            <person name="Leng X."/>
            <person name="Peng Y."/>
            <person name="Wang N."/>
            <person name="Wang Y."/>
            <person name="Ma Z."/>
            <person name="Xu X."/>
            <person name="Zhang F."/>
            <person name="Xue H."/>
            <person name="Zhong H."/>
            <person name="Wang Y."/>
            <person name="Zhang K."/>
            <person name="Velt A."/>
            <person name="Avia K."/>
            <person name="Holtgrawe D."/>
            <person name="Grimplet J."/>
            <person name="Matus J.T."/>
            <person name="Ware D."/>
            <person name="Wu X."/>
            <person name="Wang H."/>
            <person name="Liu C."/>
            <person name="Fang Y."/>
            <person name="Rustenholz C."/>
            <person name="Cheng Z."/>
            <person name="Xiao H."/>
            <person name="Zhou Y."/>
        </authorList>
    </citation>
    <scope>NUCLEOTIDE SEQUENCE [LARGE SCALE GENOMIC DNA]</scope>
    <source>
        <strain evidence="7">cv. Pinot noir / PN40024</strain>
        <tissue evidence="6">Leaf</tissue>
    </source>
</reference>
<dbReference type="EMBL" id="CP126653">
    <property type="protein sequence ID" value="WJZ88484.1"/>
    <property type="molecule type" value="Genomic_DNA"/>
</dbReference>
<comment type="similarity">
    <text evidence="1 4">Belongs to the plant dirigent protein family.</text>
</comment>
<gene>
    <name evidence="6" type="ORF">VitviT2T_007778</name>
</gene>
<dbReference type="Proteomes" id="UP001227230">
    <property type="component" value="Chromosome 6"/>
</dbReference>
<comment type="subcellular location">
    <subcellularLocation>
        <location evidence="4">Secreted</location>
        <location evidence="4">Extracellular space</location>
        <location evidence="4">Apoplast</location>
    </subcellularLocation>
</comment>
<organism evidence="6 7">
    <name type="scientific">Vitis vinifera</name>
    <name type="common">Grape</name>
    <dbReference type="NCBI Taxonomy" id="29760"/>
    <lineage>
        <taxon>Eukaryota</taxon>
        <taxon>Viridiplantae</taxon>
        <taxon>Streptophyta</taxon>
        <taxon>Embryophyta</taxon>
        <taxon>Tracheophyta</taxon>
        <taxon>Spermatophyta</taxon>
        <taxon>Magnoliopsida</taxon>
        <taxon>eudicotyledons</taxon>
        <taxon>Gunneridae</taxon>
        <taxon>Pentapetalae</taxon>
        <taxon>rosids</taxon>
        <taxon>Vitales</taxon>
        <taxon>Vitaceae</taxon>
        <taxon>Viteae</taxon>
        <taxon>Vitis</taxon>
    </lineage>
</organism>
<dbReference type="InterPro" id="IPR044859">
    <property type="entry name" value="Allene_oxi_cyc_Dirigent"/>
</dbReference>
<accession>A0ABY9C0Q0</accession>
<evidence type="ECO:0000256" key="4">
    <source>
        <dbReference type="RuleBase" id="RU363099"/>
    </source>
</evidence>
<name>A0ABY9C0Q0_VITVI</name>
<evidence type="ECO:0000256" key="2">
    <source>
        <dbReference type="ARBA" id="ARBA00011738"/>
    </source>
</evidence>
<comment type="function">
    <text evidence="4">Dirigent proteins impart stereoselectivity on the phenoxy radical-coupling reaction, yielding optically active lignans from two molecules of coniferyl alcohol in the biosynthesis of lignans, flavonolignans, and alkaloids and thus plays a central role in plant secondary metabolism.</text>
</comment>
<comment type="subunit">
    <text evidence="2 4">Homodimer.</text>
</comment>
<evidence type="ECO:0000256" key="1">
    <source>
        <dbReference type="ARBA" id="ARBA00010746"/>
    </source>
</evidence>
<dbReference type="PANTHER" id="PTHR21495">
    <property type="entry name" value="NUCLEOPORIN-RELATED"/>
    <property type="match status" value="1"/>
</dbReference>
<keyword evidence="5" id="KW-1133">Transmembrane helix</keyword>
<evidence type="ECO:0000256" key="3">
    <source>
        <dbReference type="ARBA" id="ARBA00022525"/>
    </source>
</evidence>
<proteinExistence type="inferred from homology"/>
<evidence type="ECO:0000313" key="7">
    <source>
        <dbReference type="Proteomes" id="UP001227230"/>
    </source>
</evidence>
<keyword evidence="7" id="KW-1185">Reference proteome</keyword>
<protein>
    <recommendedName>
        <fullName evidence="4">Dirigent protein</fullName>
    </recommendedName>
</protein>
<dbReference type="Pfam" id="PF03018">
    <property type="entry name" value="Dirigent"/>
    <property type="match status" value="1"/>
</dbReference>
<evidence type="ECO:0000313" key="6">
    <source>
        <dbReference type="EMBL" id="WJZ88484.1"/>
    </source>
</evidence>
<keyword evidence="4" id="KW-0052">Apoplast</keyword>
<keyword evidence="5" id="KW-0472">Membrane</keyword>
<feature type="transmembrane region" description="Helical" evidence="5">
    <location>
        <begin position="12"/>
        <end position="35"/>
    </location>
</feature>
<sequence length="193" mass="21176">MAKALLVSPSYFIFFIFLIFSSATVSIFGEEYSYVKSINPKKMNMLKEKVTHFQLYWQDVVSGSNATSVTVLEEVNNSSTLFGSVSIIDNSLTVGPNLSSKTVGKSQGLYASTGLEETSLLMVMNFAFTDGKYNGSTFTVVGRNNVNAKVREMPIIGGSGLFRFARGYALASTYSSNDKGDATIEYNCYVIHY</sequence>